<sequence>MYWLFLLLALAAFVFALSTTNMALLVLSLVAALVFMLLWVKGLYAAKFDGVVNDVPRPLHAAELQALREQLRPAATADAATTTSPSPAPAAAPAPPQLQDPNQP</sequence>
<evidence type="ECO:0000313" key="4">
    <source>
        <dbReference type="Proteomes" id="UP001301653"/>
    </source>
</evidence>
<feature type="transmembrane region" description="Helical" evidence="2">
    <location>
        <begin position="26"/>
        <end position="44"/>
    </location>
</feature>
<organism evidence="3 4">
    <name type="scientific">Stenotrophomonas capsici</name>
    <dbReference type="NCBI Taxonomy" id="3110230"/>
    <lineage>
        <taxon>Bacteria</taxon>
        <taxon>Pseudomonadati</taxon>
        <taxon>Pseudomonadota</taxon>
        <taxon>Gammaproteobacteria</taxon>
        <taxon>Lysobacterales</taxon>
        <taxon>Lysobacteraceae</taxon>
        <taxon>Stenotrophomonas</taxon>
    </lineage>
</organism>
<evidence type="ECO:0008006" key="5">
    <source>
        <dbReference type="Google" id="ProtNLM"/>
    </source>
</evidence>
<keyword evidence="4" id="KW-1185">Reference proteome</keyword>
<dbReference type="Proteomes" id="UP001301653">
    <property type="component" value="Unassembled WGS sequence"/>
</dbReference>
<comment type="caution">
    <text evidence="3">The sequence shown here is derived from an EMBL/GenBank/DDBJ whole genome shotgun (WGS) entry which is preliminary data.</text>
</comment>
<evidence type="ECO:0000313" key="3">
    <source>
        <dbReference type="EMBL" id="MEA5666217.1"/>
    </source>
</evidence>
<accession>A0ABU5UYQ3</accession>
<feature type="region of interest" description="Disordered" evidence="1">
    <location>
        <begin position="73"/>
        <end position="104"/>
    </location>
</feature>
<dbReference type="RefSeq" id="WP_243693979.1">
    <property type="nucleotide sequence ID" value="NZ_JAYFUH010000045.1"/>
</dbReference>
<reference evidence="3 4" key="1">
    <citation type="submission" date="2023-12" db="EMBL/GenBank/DDBJ databases">
        <title>Stenotrophomonas guangdongensis sp. nov., isolated from wilted pepper plants (Capsicum annuum).</title>
        <authorList>
            <person name="Qiu M."/>
            <person name="Li Y."/>
            <person name="Liu Q."/>
            <person name="Zhang X."/>
            <person name="Huang Y."/>
            <person name="Guo R."/>
            <person name="Hu M."/>
            <person name="Zhou J."/>
            <person name="Zhou X."/>
        </authorList>
    </citation>
    <scope>NUCLEOTIDE SEQUENCE [LARGE SCALE GENOMIC DNA]</scope>
    <source>
        <strain evidence="3 4">MH1</strain>
    </source>
</reference>
<gene>
    <name evidence="3" type="ORF">VA603_01515</name>
</gene>
<name>A0ABU5UYQ3_9GAMM</name>
<keyword evidence="2" id="KW-1133">Transmembrane helix</keyword>
<evidence type="ECO:0000256" key="2">
    <source>
        <dbReference type="SAM" id="Phobius"/>
    </source>
</evidence>
<feature type="compositionally biased region" description="Pro residues" evidence="1">
    <location>
        <begin position="86"/>
        <end position="104"/>
    </location>
</feature>
<keyword evidence="2" id="KW-0472">Membrane</keyword>
<dbReference type="EMBL" id="JAYFUH010000045">
    <property type="protein sequence ID" value="MEA5666217.1"/>
    <property type="molecule type" value="Genomic_DNA"/>
</dbReference>
<proteinExistence type="predicted"/>
<protein>
    <recommendedName>
        <fullName evidence="5">Transmembrane protein</fullName>
    </recommendedName>
</protein>
<feature type="compositionally biased region" description="Low complexity" evidence="1">
    <location>
        <begin position="73"/>
        <end position="85"/>
    </location>
</feature>
<evidence type="ECO:0000256" key="1">
    <source>
        <dbReference type="SAM" id="MobiDB-lite"/>
    </source>
</evidence>
<keyword evidence="2" id="KW-0812">Transmembrane</keyword>